<protein>
    <recommendedName>
        <fullName evidence="3">Flavin reductase like domain-containing protein</fullName>
    </recommendedName>
</protein>
<evidence type="ECO:0000313" key="4">
    <source>
        <dbReference type="EMBL" id="GEO80469.1"/>
    </source>
</evidence>
<dbReference type="Pfam" id="PF01613">
    <property type="entry name" value="Flavin_Reduct"/>
    <property type="match status" value="1"/>
</dbReference>
<organism evidence="4 5">
    <name type="scientific">Pararhodospirillum oryzae</name>
    <dbReference type="NCBI Taxonomy" id="478448"/>
    <lineage>
        <taxon>Bacteria</taxon>
        <taxon>Pseudomonadati</taxon>
        <taxon>Pseudomonadota</taxon>
        <taxon>Alphaproteobacteria</taxon>
        <taxon>Rhodospirillales</taxon>
        <taxon>Rhodospirillaceae</taxon>
        <taxon>Pararhodospirillum</taxon>
    </lineage>
</organism>
<keyword evidence="5" id="KW-1185">Reference proteome</keyword>
<dbReference type="SUPFAM" id="SSF50475">
    <property type="entry name" value="FMN-binding split barrel"/>
    <property type="match status" value="1"/>
</dbReference>
<dbReference type="GO" id="GO:0010181">
    <property type="term" value="F:FMN binding"/>
    <property type="evidence" value="ECO:0007669"/>
    <property type="project" value="InterPro"/>
</dbReference>
<accession>A0A512H4S3</accession>
<evidence type="ECO:0000256" key="1">
    <source>
        <dbReference type="ARBA" id="ARBA00008898"/>
    </source>
</evidence>
<dbReference type="SMART" id="SM00903">
    <property type="entry name" value="Flavin_Reduct"/>
    <property type="match status" value="1"/>
</dbReference>
<sequence>MTISAFCSLSLDPPLVLFCLNRNSSHRAALTHGNVCISILSEEQASLSSRFASKSEDRFAGLDLDPTPQGIPAPAGGLARLDCRVVSVAEGGDHDIVICAVEAATHADEKRPLVHCQGAYHGVHPLG</sequence>
<dbReference type="Gene3D" id="2.30.110.10">
    <property type="entry name" value="Electron Transport, Fmn-binding Protein, Chain A"/>
    <property type="match status" value="1"/>
</dbReference>
<dbReference type="EMBL" id="BJZO01000010">
    <property type="protein sequence ID" value="GEO80469.1"/>
    <property type="molecule type" value="Genomic_DNA"/>
</dbReference>
<dbReference type="InterPro" id="IPR050268">
    <property type="entry name" value="NADH-dep_flavin_reductase"/>
</dbReference>
<dbReference type="InterPro" id="IPR012349">
    <property type="entry name" value="Split_barrel_FMN-bd"/>
</dbReference>
<gene>
    <name evidence="4" type="ORF">ROR02_06000</name>
</gene>
<dbReference type="InterPro" id="IPR002563">
    <property type="entry name" value="Flavin_Rdtase-like_dom"/>
</dbReference>
<proteinExistence type="inferred from homology"/>
<comment type="similarity">
    <text evidence="1">Belongs to the non-flavoprotein flavin reductase family.</text>
</comment>
<dbReference type="Proteomes" id="UP000321567">
    <property type="component" value="Unassembled WGS sequence"/>
</dbReference>
<reference evidence="4 5" key="1">
    <citation type="submission" date="2019-07" db="EMBL/GenBank/DDBJ databases">
        <title>Whole genome shotgun sequence of Rhodospirillum oryzae NBRC 107573.</title>
        <authorList>
            <person name="Hosoyama A."/>
            <person name="Uohara A."/>
            <person name="Ohji S."/>
            <person name="Ichikawa N."/>
        </authorList>
    </citation>
    <scope>NUCLEOTIDE SEQUENCE [LARGE SCALE GENOMIC DNA]</scope>
    <source>
        <strain evidence="4 5">NBRC 107573</strain>
    </source>
</reference>
<feature type="domain" description="Flavin reductase like" evidence="3">
    <location>
        <begin position="1"/>
        <end position="122"/>
    </location>
</feature>
<dbReference type="AlphaFoldDB" id="A0A512H4S3"/>
<evidence type="ECO:0000313" key="5">
    <source>
        <dbReference type="Proteomes" id="UP000321567"/>
    </source>
</evidence>
<comment type="caution">
    <text evidence="4">The sequence shown here is derived from an EMBL/GenBank/DDBJ whole genome shotgun (WGS) entry which is preliminary data.</text>
</comment>
<dbReference type="GO" id="GO:0042602">
    <property type="term" value="F:riboflavin reductase (NADPH) activity"/>
    <property type="evidence" value="ECO:0007669"/>
    <property type="project" value="TreeGrafter"/>
</dbReference>
<keyword evidence="2" id="KW-0560">Oxidoreductase</keyword>
<dbReference type="PANTHER" id="PTHR30466">
    <property type="entry name" value="FLAVIN REDUCTASE"/>
    <property type="match status" value="1"/>
</dbReference>
<name>A0A512H4S3_9PROT</name>
<dbReference type="PANTHER" id="PTHR30466:SF11">
    <property type="entry name" value="FLAVIN-DEPENDENT MONOOXYGENASE, REDUCTASE SUBUNIT HSAB"/>
    <property type="match status" value="1"/>
</dbReference>
<evidence type="ECO:0000256" key="2">
    <source>
        <dbReference type="ARBA" id="ARBA00023002"/>
    </source>
</evidence>
<evidence type="ECO:0000259" key="3">
    <source>
        <dbReference type="SMART" id="SM00903"/>
    </source>
</evidence>